<dbReference type="Proteomes" id="UP000436989">
    <property type="component" value="Unassembled WGS sequence"/>
</dbReference>
<reference evidence="2 3" key="1">
    <citation type="submission" date="2019-12" db="EMBL/GenBank/DDBJ databases">
        <authorList>
            <person name="Shi Y."/>
        </authorList>
    </citation>
    <scope>NUCLEOTIDE SEQUENCE [LARGE SCALE GENOMIC DNA]</scope>
    <source>
        <strain evidence="2 3">JCM 17929</strain>
    </source>
</reference>
<dbReference type="RefSeq" id="WP_156266129.1">
    <property type="nucleotide sequence ID" value="NZ_WOGU01000001.1"/>
</dbReference>
<organism evidence="2 3">
    <name type="scientific">Kocuria sediminis</name>
    <dbReference type="NCBI Taxonomy" id="1038857"/>
    <lineage>
        <taxon>Bacteria</taxon>
        <taxon>Bacillati</taxon>
        <taxon>Actinomycetota</taxon>
        <taxon>Actinomycetes</taxon>
        <taxon>Micrococcales</taxon>
        <taxon>Micrococcaceae</taxon>
        <taxon>Kocuria</taxon>
    </lineage>
</organism>
<comment type="caution">
    <text evidence="2">The sequence shown here is derived from an EMBL/GenBank/DDBJ whole genome shotgun (WGS) entry which is preliminary data.</text>
</comment>
<dbReference type="Gene3D" id="2.160.20.10">
    <property type="entry name" value="Single-stranded right-handed beta-helix, Pectin lyase-like"/>
    <property type="match status" value="1"/>
</dbReference>
<dbReference type="SUPFAM" id="SSF51126">
    <property type="entry name" value="Pectin lyase-like"/>
    <property type="match status" value="1"/>
</dbReference>
<protein>
    <recommendedName>
        <fullName evidence="1">Right handed beta helix domain-containing protein</fullName>
    </recommendedName>
</protein>
<evidence type="ECO:0000259" key="1">
    <source>
        <dbReference type="Pfam" id="PF13229"/>
    </source>
</evidence>
<accession>A0A6N8GJZ8</accession>
<dbReference type="InterPro" id="IPR006626">
    <property type="entry name" value="PbH1"/>
</dbReference>
<name>A0A6N8GJZ8_9MICC</name>
<sequence length="757" mass="79245">MAPYIPLTPDLPLKSILTPDHIAHIENGITGVAAEARTYVDDVAVQIQAGQVTDAAFDAAVDRAAADGRLVVEGGGGTAPGVEVIETQPGAYQFTSGTTEAMLYGLTAEQKLPAAAKSDLRTEFTTKTEVQEAGYLTNVPDSSVATLVQTPGTGTRNGVHDAIDKRTSVINALAFGYDPTGTTISGPAVQAAIDAAAANGGGSVFVPDGHLKLSSSLKPRTDVRLFCNEGRVKVTATAGIHAFLVDPASPITGRFTVEGFDFVGTKGDPGVYPSRHNISITGAQQGGGMRSGGWFVGNQSTIPSAAGQPLVQDLVYRNCTFTNLQQPLHFSGFSGHGEVTGCKFVNTLDPSFTYMGPNASLIYKGNLTLNGGDNGVSVSRMTRNVVISDNIFIGCAYFGIWVAGYILDDSNMDPGADRFTVSDNVIFNCGDGGISLANGPRYGTISGNLVDTILAGPLDAPTLGKGHGVRISGFPDDRPVIRHVDTINVTGNTFRNIARAGIGIRDARNVRIGENLFVNVGRETQVGTGDPIASTDTQYNCGIYTAVSSSLANIFIVNNTFIDERQSPLMNYGIPDNLAAVARCFGNQGTGLRNPLNEPLTAGSNVSTNATMSVNGQAGTNRRMFFQSSGSNRWEIRVSQAETGSNNGSLFQIMRYSDTGSYISTPFQINRSTGEVRFGDTPPVFTQGLSLGNDSTVFLGTGTGTKLGTSASKMAFYGGTPIAKPSLTYSKAGETAAEAQLRGVLVALGLVTDNTLA</sequence>
<dbReference type="Pfam" id="PF13229">
    <property type="entry name" value="Beta_helix"/>
    <property type="match status" value="1"/>
</dbReference>
<feature type="domain" description="Right handed beta helix" evidence="1">
    <location>
        <begin position="317"/>
        <end position="450"/>
    </location>
</feature>
<dbReference type="InterPro" id="IPR039448">
    <property type="entry name" value="Beta_helix"/>
</dbReference>
<gene>
    <name evidence="2" type="ORF">GMA12_00110</name>
</gene>
<dbReference type="AlphaFoldDB" id="A0A6N8GJZ8"/>
<proteinExistence type="predicted"/>
<dbReference type="InterPro" id="IPR011050">
    <property type="entry name" value="Pectin_lyase_fold/virulence"/>
</dbReference>
<dbReference type="EMBL" id="WOGU01000001">
    <property type="protein sequence ID" value="MUN61573.1"/>
    <property type="molecule type" value="Genomic_DNA"/>
</dbReference>
<evidence type="ECO:0000313" key="3">
    <source>
        <dbReference type="Proteomes" id="UP000436989"/>
    </source>
</evidence>
<keyword evidence="3" id="KW-1185">Reference proteome</keyword>
<evidence type="ECO:0000313" key="2">
    <source>
        <dbReference type="EMBL" id="MUN61573.1"/>
    </source>
</evidence>
<dbReference type="SMART" id="SM00710">
    <property type="entry name" value="PbH1"/>
    <property type="match status" value="7"/>
</dbReference>
<dbReference type="InterPro" id="IPR012334">
    <property type="entry name" value="Pectin_lyas_fold"/>
</dbReference>